<comment type="PTM">
    <text evidence="3">The conversion to 3-oxoalanine (also known as C-formylglycine, FGly), of a serine or cysteine residue in prokaryotes and of a cysteine residue in eukaryotes, is critical for catalytic activity.</text>
</comment>
<dbReference type="EMBL" id="NHPD01000036">
    <property type="protein sequence ID" value="OYR74045.1"/>
    <property type="molecule type" value="Genomic_DNA"/>
</dbReference>
<gene>
    <name evidence="6" type="ORF">DJ76_07315</name>
    <name evidence="5" type="ORF">DJ83_07405</name>
</gene>
<organism evidence="6 8">
    <name type="scientific">Halorubrum ezzemoulense</name>
    <name type="common">Halorubrum chaoviator</name>
    <dbReference type="NCBI Taxonomy" id="337243"/>
    <lineage>
        <taxon>Archaea</taxon>
        <taxon>Methanobacteriati</taxon>
        <taxon>Methanobacteriota</taxon>
        <taxon>Stenosarchaea group</taxon>
        <taxon>Halobacteria</taxon>
        <taxon>Halobacteriales</taxon>
        <taxon>Haloferacaceae</taxon>
        <taxon>Halorubrum</taxon>
    </lineage>
</organism>
<reference evidence="7 8" key="1">
    <citation type="journal article" date="2014" name="Front. Microbiol.">
        <title>Population and genomic analysis of the genus Halorubrum.</title>
        <authorList>
            <person name="Fullmer M.S."/>
            <person name="Soucy S.M."/>
            <person name="Swithers K.S."/>
            <person name="Makkay A.M."/>
            <person name="Wheeler R."/>
            <person name="Ventosa A."/>
            <person name="Gogarten J.P."/>
            <person name="Papke R.T."/>
        </authorList>
    </citation>
    <scope>NUCLEOTIDE SEQUENCE [LARGE SCALE GENOMIC DNA]</scope>
    <source>
        <strain evidence="6 8">Ec15</strain>
        <strain evidence="5 7">LD3</strain>
    </source>
</reference>
<dbReference type="CDD" id="cd16148">
    <property type="entry name" value="sulfatase_like"/>
    <property type="match status" value="1"/>
</dbReference>
<dbReference type="Proteomes" id="UP000216409">
    <property type="component" value="Unassembled WGS sequence"/>
</dbReference>
<sequence>MSANILLIVLDTVRAQNTSAYGHSNETTPFLSSFTERATRYDQARAPAARSLDSHVSIFTGLHVEEHDIIRTGDKLAPGHTIWESLADSGYATAVFSENNWITDIDAGLKDGFEHVEGPQNVPFTQALDPTTFVAEEGQGRYKRFVRQALGSDQPVRSLLNGVATKVQSDYPEFLPRGSVGTNGSTYTDLFLDWEDKQERPWAACVNYMDAHHPYEPEARFDRWGGEDLRAIQNEIEDVKWEFNGGQRPWWQRRALEALYDGCIRQLDRELERLVETLAERGDLENTLVVVTSDHGEGFGDPSRVRPDTRVASHSVAIHECLLHVPLVVKYPGQKDAKRIRDPVSLTDFPTVVEKTIDGDGTPDSFVTDEPVITTAHGLDDPVRKRASAYVEDLTPYTSTARAVYEGSGTEVRKHVTWRDVERTIAVRDAQTAWSVSNDGGDHVREVFEGISKLNVTGEEMADLSERSVQQLEDLGYM</sequence>
<evidence type="ECO:0000256" key="1">
    <source>
        <dbReference type="ARBA" id="ARBA00008779"/>
    </source>
</evidence>
<evidence type="ECO:0000313" key="8">
    <source>
        <dbReference type="Proteomes" id="UP000216925"/>
    </source>
</evidence>
<dbReference type="InterPro" id="IPR000917">
    <property type="entry name" value="Sulfatase_N"/>
</dbReference>
<dbReference type="RefSeq" id="WP_094494902.1">
    <property type="nucleotide sequence ID" value="NZ_NHOW01000082.1"/>
</dbReference>
<evidence type="ECO:0000256" key="2">
    <source>
        <dbReference type="ARBA" id="ARBA00022801"/>
    </source>
</evidence>
<evidence type="ECO:0000313" key="7">
    <source>
        <dbReference type="Proteomes" id="UP000216409"/>
    </source>
</evidence>
<evidence type="ECO:0000313" key="6">
    <source>
        <dbReference type="EMBL" id="OYR74045.1"/>
    </source>
</evidence>
<dbReference type="EMBL" id="NHOW01000082">
    <property type="protein sequence ID" value="OYR61629.1"/>
    <property type="molecule type" value="Genomic_DNA"/>
</dbReference>
<evidence type="ECO:0000313" key="5">
    <source>
        <dbReference type="EMBL" id="OYR61629.1"/>
    </source>
</evidence>
<reference evidence="6" key="2">
    <citation type="submission" date="2017-05" db="EMBL/GenBank/DDBJ databases">
        <authorList>
            <person name="Song R."/>
            <person name="Chenine A.L."/>
            <person name="Ruprecht R.M."/>
        </authorList>
    </citation>
    <scope>NUCLEOTIDE SEQUENCE</scope>
    <source>
        <strain evidence="6">Ec15</strain>
        <strain evidence="5">LD3</strain>
    </source>
</reference>
<dbReference type="AlphaFoldDB" id="A0A256JYZ1"/>
<feature type="modified residue" description="3-oxoalanine (Ser)" evidence="3">
    <location>
        <position position="51"/>
    </location>
</feature>
<dbReference type="Gene3D" id="3.40.720.10">
    <property type="entry name" value="Alkaline Phosphatase, subunit A"/>
    <property type="match status" value="1"/>
</dbReference>
<feature type="domain" description="Sulfatase N-terminal" evidence="4">
    <location>
        <begin position="4"/>
        <end position="350"/>
    </location>
</feature>
<dbReference type="PANTHER" id="PTHR42693:SF53">
    <property type="entry name" value="ENDO-4-O-SULFATASE"/>
    <property type="match status" value="1"/>
</dbReference>
<protein>
    <submittedName>
        <fullName evidence="6">Arylsulfatase</fullName>
    </submittedName>
</protein>
<comment type="caution">
    <text evidence="6">The sequence shown here is derived from an EMBL/GenBank/DDBJ whole genome shotgun (WGS) entry which is preliminary data.</text>
</comment>
<evidence type="ECO:0000256" key="3">
    <source>
        <dbReference type="PIRSR" id="PIRSR600917-52"/>
    </source>
</evidence>
<keyword evidence="2" id="KW-0378">Hydrolase</keyword>
<accession>A0A256JYZ1</accession>
<comment type="similarity">
    <text evidence="1">Belongs to the sulfatase family.</text>
</comment>
<dbReference type="InterPro" id="IPR050738">
    <property type="entry name" value="Sulfatase"/>
</dbReference>
<evidence type="ECO:0000259" key="4">
    <source>
        <dbReference type="Pfam" id="PF00884"/>
    </source>
</evidence>
<dbReference type="GO" id="GO:0004065">
    <property type="term" value="F:arylsulfatase activity"/>
    <property type="evidence" value="ECO:0007669"/>
    <property type="project" value="TreeGrafter"/>
</dbReference>
<dbReference type="PANTHER" id="PTHR42693">
    <property type="entry name" value="ARYLSULFATASE FAMILY MEMBER"/>
    <property type="match status" value="1"/>
</dbReference>
<dbReference type="Pfam" id="PF00884">
    <property type="entry name" value="Sulfatase"/>
    <property type="match status" value="1"/>
</dbReference>
<dbReference type="InterPro" id="IPR017850">
    <property type="entry name" value="Alkaline_phosphatase_core_sf"/>
</dbReference>
<dbReference type="SUPFAM" id="SSF53649">
    <property type="entry name" value="Alkaline phosphatase-like"/>
    <property type="match status" value="1"/>
</dbReference>
<name>A0A256JYZ1_HALEZ</name>
<dbReference type="Proteomes" id="UP000216925">
    <property type="component" value="Unassembled WGS sequence"/>
</dbReference>
<proteinExistence type="inferred from homology"/>